<dbReference type="InterPro" id="IPR000639">
    <property type="entry name" value="Epox_hydrolase-like"/>
</dbReference>
<dbReference type="PRINTS" id="PR00412">
    <property type="entry name" value="EPOXHYDRLASE"/>
</dbReference>
<evidence type="ECO:0000313" key="3">
    <source>
        <dbReference type="EMBL" id="SEN03369.1"/>
    </source>
</evidence>
<dbReference type="OrthoDB" id="9804723at2"/>
<proteinExistence type="predicted"/>
<keyword evidence="4" id="KW-1185">Reference proteome</keyword>
<protein>
    <submittedName>
        <fullName evidence="3">Haloacetate dehalogenase</fullName>
    </submittedName>
</protein>
<dbReference type="InterPro" id="IPR000073">
    <property type="entry name" value="AB_hydrolase_1"/>
</dbReference>
<dbReference type="PRINTS" id="PR00111">
    <property type="entry name" value="ABHYDROLASE"/>
</dbReference>
<dbReference type="Pfam" id="PF00561">
    <property type="entry name" value="Abhydrolase_1"/>
    <property type="match status" value="1"/>
</dbReference>
<dbReference type="Proteomes" id="UP000199372">
    <property type="component" value="Unassembled WGS sequence"/>
</dbReference>
<name>A0A1H8D7Z6_9RHOB</name>
<dbReference type="Gene3D" id="3.40.50.1820">
    <property type="entry name" value="alpha/beta hydrolase"/>
    <property type="match status" value="1"/>
</dbReference>
<evidence type="ECO:0000259" key="2">
    <source>
        <dbReference type="Pfam" id="PF00561"/>
    </source>
</evidence>
<dbReference type="GO" id="GO:0016787">
    <property type="term" value="F:hydrolase activity"/>
    <property type="evidence" value="ECO:0007669"/>
    <property type="project" value="UniProtKB-KW"/>
</dbReference>
<dbReference type="SUPFAM" id="SSF53474">
    <property type="entry name" value="alpha/beta-Hydrolases"/>
    <property type="match status" value="1"/>
</dbReference>
<sequence>MSNAPPDFEAFDRRRVDCGTVSLSVARAGSGPPLVLLHGYPETSQAWHRVAPALAARFDVIVPDLRGYGDSDAPSDDADHTVYSKRAMAADIVGLLDALGIERAHVLGHDRGARVAYRFALDHPDRLRRLGVVEIVPTGSFWSMWTAEIAMAAYHWTFLAQPSPLPERMIGADPAGYLDWTLASWSATGDLSPFSDMALEAYRAQMAAPERLAAMCADYRAGATTDRRIDDADRAAGRRIAAPVLFLHGRSGFPARTGDPAGLWNDWAEDITLAECDGGHFTMEEAPGQVIDAAMDFFGDD</sequence>
<organism evidence="3 4">
    <name type="scientific">Palleronia pelagia</name>
    <dbReference type="NCBI Taxonomy" id="387096"/>
    <lineage>
        <taxon>Bacteria</taxon>
        <taxon>Pseudomonadati</taxon>
        <taxon>Pseudomonadota</taxon>
        <taxon>Alphaproteobacteria</taxon>
        <taxon>Rhodobacterales</taxon>
        <taxon>Roseobacteraceae</taxon>
        <taxon>Palleronia</taxon>
    </lineage>
</organism>
<reference evidence="4" key="1">
    <citation type="submission" date="2016-10" db="EMBL/GenBank/DDBJ databases">
        <authorList>
            <person name="Varghese N."/>
            <person name="Submissions S."/>
        </authorList>
    </citation>
    <scope>NUCLEOTIDE SEQUENCE [LARGE SCALE GENOMIC DNA]</scope>
    <source>
        <strain evidence="4">DSM 26893</strain>
    </source>
</reference>
<accession>A0A1H8D7Z6</accession>
<dbReference type="InterPro" id="IPR029058">
    <property type="entry name" value="AB_hydrolase_fold"/>
</dbReference>
<dbReference type="AlphaFoldDB" id="A0A1H8D7Z6"/>
<keyword evidence="1" id="KW-0378">Hydrolase</keyword>
<gene>
    <name evidence="3" type="ORF">SAMN04488011_102244</name>
</gene>
<evidence type="ECO:0000313" key="4">
    <source>
        <dbReference type="Proteomes" id="UP000199372"/>
    </source>
</evidence>
<dbReference type="PANTHER" id="PTHR43329">
    <property type="entry name" value="EPOXIDE HYDROLASE"/>
    <property type="match status" value="1"/>
</dbReference>
<dbReference type="RefSeq" id="WP_091844583.1">
    <property type="nucleotide sequence ID" value="NZ_FOCM01000002.1"/>
</dbReference>
<feature type="domain" description="AB hydrolase-1" evidence="2">
    <location>
        <begin position="32"/>
        <end position="287"/>
    </location>
</feature>
<evidence type="ECO:0000256" key="1">
    <source>
        <dbReference type="ARBA" id="ARBA00022801"/>
    </source>
</evidence>
<dbReference type="EMBL" id="FOCM01000002">
    <property type="protein sequence ID" value="SEN03369.1"/>
    <property type="molecule type" value="Genomic_DNA"/>
</dbReference>